<dbReference type="NCBIfam" id="NF003243">
    <property type="entry name" value="PRK04201.1"/>
    <property type="match status" value="1"/>
</dbReference>
<proteinExistence type="predicted"/>
<dbReference type="Proteomes" id="UP001642484">
    <property type="component" value="Unassembled WGS sequence"/>
</dbReference>
<reference evidence="1 3" key="1">
    <citation type="submission" date="2024-02" db="EMBL/GenBank/DDBJ databases">
        <authorList>
            <person name="Chen Y."/>
            <person name="Shah S."/>
            <person name="Dougan E. K."/>
            <person name="Thang M."/>
            <person name="Chan C."/>
        </authorList>
    </citation>
    <scope>NUCLEOTIDE SEQUENCE [LARGE SCALE GENOMIC DNA]</scope>
</reference>
<protein>
    <submittedName>
        <fullName evidence="1">Uncharacterized protein</fullName>
    </submittedName>
</protein>
<dbReference type="Pfam" id="PF02535">
    <property type="entry name" value="Zip"/>
    <property type="match status" value="1"/>
</dbReference>
<accession>A0ABP0LP69</accession>
<dbReference type="PANTHER" id="PTHR11040">
    <property type="entry name" value="ZINC/IRON TRANSPORTER"/>
    <property type="match status" value="1"/>
</dbReference>
<comment type="caution">
    <text evidence="1">The sequence shown here is derived from an EMBL/GenBank/DDBJ whole genome shotgun (WGS) entry which is preliminary data.</text>
</comment>
<evidence type="ECO:0000313" key="3">
    <source>
        <dbReference type="Proteomes" id="UP001642484"/>
    </source>
</evidence>
<evidence type="ECO:0000313" key="2">
    <source>
        <dbReference type="EMBL" id="CAK9077931.1"/>
    </source>
</evidence>
<evidence type="ECO:0000313" key="1">
    <source>
        <dbReference type="EMBL" id="CAK9040473.1"/>
    </source>
</evidence>
<dbReference type="EMBL" id="CAXAMN010023473">
    <property type="protein sequence ID" value="CAK9077931.1"/>
    <property type="molecule type" value="Genomic_DNA"/>
</dbReference>
<dbReference type="EMBL" id="CAXAMN010013335">
    <property type="protein sequence ID" value="CAK9040473.1"/>
    <property type="molecule type" value="Genomic_DNA"/>
</dbReference>
<keyword evidence="3" id="KW-1185">Reference proteome</keyword>
<name>A0ABP0LP69_9DINO</name>
<gene>
    <name evidence="1" type="ORF">CCMP2556_LOCUS21785</name>
    <name evidence="2" type="ORF">CCMP2556_LOCUS38393</name>
</gene>
<sequence>MVVNLDHAGIAFLMVVVAGLSTCLGASAVFFNCLVQLASRRVLAAGLGFSSGIMLYVSFIEIFQKAKDGFTTAGIEEKHAYMMSTGCLFGGMILMRLVVALTYLLDPEHEQEFEQLEKAAETAPPGSHEDGASLEHVGLENKDAKAQDSMDPIDQKQTKKLLRMGLSTALAITLHNLPEGLAGMVAGLIDPSVGFTLTFAIAIHNIPEGLCVALPIYYSTGSRLKGFLLAALSGISEPIGALVAWAIVAVSGDDMKGIVYGILFGTVAGIMIMLVCLELLPTAHRYDPHDSVVTTSMALGMLVMAVSLILFML</sequence>
<organism evidence="1 3">
    <name type="scientific">Durusdinium trenchii</name>
    <dbReference type="NCBI Taxonomy" id="1381693"/>
    <lineage>
        <taxon>Eukaryota</taxon>
        <taxon>Sar</taxon>
        <taxon>Alveolata</taxon>
        <taxon>Dinophyceae</taxon>
        <taxon>Suessiales</taxon>
        <taxon>Symbiodiniaceae</taxon>
        <taxon>Durusdinium</taxon>
    </lineage>
</organism>
<dbReference type="PANTHER" id="PTHR11040:SF205">
    <property type="entry name" value="ZINC TRANSPORTER ZUPT"/>
    <property type="match status" value="1"/>
</dbReference>
<dbReference type="InterPro" id="IPR003689">
    <property type="entry name" value="ZIP"/>
</dbReference>